<dbReference type="GO" id="GO:0004364">
    <property type="term" value="F:glutathione transferase activity"/>
    <property type="evidence" value="ECO:0007669"/>
    <property type="project" value="TreeGrafter"/>
</dbReference>
<dbReference type="Proteomes" id="UP001249851">
    <property type="component" value="Unassembled WGS sequence"/>
</dbReference>
<dbReference type="SUPFAM" id="SSF52833">
    <property type="entry name" value="Thioredoxin-like"/>
    <property type="match status" value="1"/>
</dbReference>
<evidence type="ECO:0000259" key="2">
    <source>
        <dbReference type="PROSITE" id="PS50405"/>
    </source>
</evidence>
<protein>
    <submittedName>
        <fullName evidence="3">Glutathione S-transferase 2</fullName>
    </submittedName>
</protein>
<reference evidence="3" key="2">
    <citation type="journal article" date="2023" name="Science">
        <title>Genomic signatures of disease resistance in endangered staghorn corals.</title>
        <authorList>
            <person name="Vollmer S.V."/>
            <person name="Selwyn J.D."/>
            <person name="Despard B.A."/>
            <person name="Roesel C.L."/>
        </authorList>
    </citation>
    <scope>NUCLEOTIDE SEQUENCE</scope>
    <source>
        <strain evidence="3">K2</strain>
    </source>
</reference>
<sequence>MAEKWSLQLAFALIALIAAIFYSGKAQFVFNKINQIIHGKRGCSPIFGIGHVTLHYFGLRGRAEGIRLMLEDFEIPYVETNYTKESWPEIKKKGIETGLFTFGQVPAITTTTGLQLVQSKAIMHHIGRSVGVDCDCSDIHTCEMLVQGAEDFRSKLGPVIYDPNFSAKLRDAHIESVVNTWLSHFEKVAPVNATDKGIDGLYFASERLTWVDYVMFDLLETHVEFGRLTFDGQAEIVDVLENFPKLKAFYENFALRPMLAKYLKAERRVPFRL</sequence>
<dbReference type="PROSITE" id="PS50405">
    <property type="entry name" value="GST_CTER"/>
    <property type="match status" value="1"/>
</dbReference>
<dbReference type="InterPro" id="IPR010987">
    <property type="entry name" value="Glutathione-S-Trfase_C-like"/>
</dbReference>
<evidence type="ECO:0000259" key="1">
    <source>
        <dbReference type="PROSITE" id="PS50404"/>
    </source>
</evidence>
<evidence type="ECO:0000313" key="4">
    <source>
        <dbReference type="Proteomes" id="UP001249851"/>
    </source>
</evidence>
<dbReference type="InterPro" id="IPR004045">
    <property type="entry name" value="Glutathione_S-Trfase_N"/>
</dbReference>
<dbReference type="InterPro" id="IPR004046">
    <property type="entry name" value="GST_C"/>
</dbReference>
<proteinExistence type="predicted"/>
<dbReference type="CDD" id="cd03039">
    <property type="entry name" value="GST_N_Sigma_like"/>
    <property type="match status" value="1"/>
</dbReference>
<dbReference type="CDD" id="cd03192">
    <property type="entry name" value="GST_C_Sigma_like"/>
    <property type="match status" value="1"/>
</dbReference>
<feature type="domain" description="GST C-terminal" evidence="2">
    <location>
        <begin position="135"/>
        <end position="271"/>
    </location>
</feature>
<organism evidence="3 4">
    <name type="scientific">Acropora cervicornis</name>
    <name type="common">Staghorn coral</name>
    <dbReference type="NCBI Taxonomy" id="6130"/>
    <lineage>
        <taxon>Eukaryota</taxon>
        <taxon>Metazoa</taxon>
        <taxon>Cnidaria</taxon>
        <taxon>Anthozoa</taxon>
        <taxon>Hexacorallia</taxon>
        <taxon>Scleractinia</taxon>
        <taxon>Astrocoeniina</taxon>
        <taxon>Acroporidae</taxon>
        <taxon>Acropora</taxon>
    </lineage>
</organism>
<dbReference type="Gene3D" id="3.40.30.10">
    <property type="entry name" value="Glutaredoxin"/>
    <property type="match status" value="1"/>
</dbReference>
<keyword evidence="4" id="KW-1185">Reference proteome</keyword>
<dbReference type="PROSITE" id="PS50404">
    <property type="entry name" value="GST_NTER"/>
    <property type="match status" value="1"/>
</dbReference>
<feature type="domain" description="GST N-terminal" evidence="1">
    <location>
        <begin position="50"/>
        <end position="134"/>
    </location>
</feature>
<evidence type="ECO:0000313" key="3">
    <source>
        <dbReference type="EMBL" id="KAK2569925.1"/>
    </source>
</evidence>
<dbReference type="Pfam" id="PF02798">
    <property type="entry name" value="GST_N"/>
    <property type="match status" value="1"/>
</dbReference>
<reference evidence="3" key="1">
    <citation type="journal article" date="2023" name="G3 (Bethesda)">
        <title>Whole genome assembly and annotation of the endangered Caribbean coral Acropora cervicornis.</title>
        <authorList>
            <person name="Selwyn J.D."/>
            <person name="Vollmer S.V."/>
        </authorList>
    </citation>
    <scope>NUCLEOTIDE SEQUENCE</scope>
    <source>
        <strain evidence="3">K2</strain>
    </source>
</reference>
<dbReference type="InterPro" id="IPR040079">
    <property type="entry name" value="Glutathione_S-Trfase"/>
</dbReference>
<dbReference type="InterPro" id="IPR036282">
    <property type="entry name" value="Glutathione-S-Trfase_C_sf"/>
</dbReference>
<accession>A0AAD9QYU7</accession>
<dbReference type="AlphaFoldDB" id="A0AAD9QYU7"/>
<dbReference type="InterPro" id="IPR050213">
    <property type="entry name" value="GST_superfamily"/>
</dbReference>
<dbReference type="Gene3D" id="1.20.1050.10">
    <property type="match status" value="1"/>
</dbReference>
<dbReference type="EMBL" id="JARQWQ010000009">
    <property type="protein sequence ID" value="KAK2569925.1"/>
    <property type="molecule type" value="Genomic_DNA"/>
</dbReference>
<dbReference type="PANTHER" id="PTHR11571:SF141">
    <property type="entry name" value="GLUTATHIONE S-TRANSFERASE"/>
    <property type="match status" value="1"/>
</dbReference>
<dbReference type="SUPFAM" id="SSF47616">
    <property type="entry name" value="GST C-terminal domain-like"/>
    <property type="match status" value="1"/>
</dbReference>
<dbReference type="PANTHER" id="PTHR11571">
    <property type="entry name" value="GLUTATHIONE S-TRANSFERASE"/>
    <property type="match status" value="1"/>
</dbReference>
<name>A0AAD9QYU7_ACRCE</name>
<dbReference type="Pfam" id="PF14497">
    <property type="entry name" value="GST_C_3"/>
    <property type="match status" value="1"/>
</dbReference>
<dbReference type="GO" id="GO:0006749">
    <property type="term" value="P:glutathione metabolic process"/>
    <property type="evidence" value="ECO:0007669"/>
    <property type="project" value="TreeGrafter"/>
</dbReference>
<gene>
    <name evidence="3" type="ORF">P5673_005784</name>
</gene>
<dbReference type="SFLD" id="SFLDS00019">
    <property type="entry name" value="Glutathione_Transferase_(cytos"/>
    <property type="match status" value="1"/>
</dbReference>
<dbReference type="InterPro" id="IPR036249">
    <property type="entry name" value="Thioredoxin-like_sf"/>
</dbReference>
<comment type="caution">
    <text evidence="3">The sequence shown here is derived from an EMBL/GenBank/DDBJ whole genome shotgun (WGS) entry which is preliminary data.</text>
</comment>